<dbReference type="SUPFAM" id="SSF49299">
    <property type="entry name" value="PKD domain"/>
    <property type="match status" value="4"/>
</dbReference>
<gene>
    <name evidence="5" type="ORF">GGQ55_002113</name>
</gene>
<dbReference type="EMBL" id="JACBZT010000001">
    <property type="protein sequence ID" value="NYJ05835.1"/>
    <property type="molecule type" value="Genomic_DNA"/>
</dbReference>
<dbReference type="PROSITE" id="PS50093">
    <property type="entry name" value="PKD"/>
    <property type="match status" value="4"/>
</dbReference>
<feature type="signal peptide" evidence="2">
    <location>
        <begin position="1"/>
        <end position="42"/>
    </location>
</feature>
<keyword evidence="6" id="KW-1185">Reference proteome</keyword>
<dbReference type="RefSeq" id="WP_179716523.1">
    <property type="nucleotide sequence ID" value="NZ_JACBZT010000001.1"/>
</dbReference>
<dbReference type="FunFam" id="2.60.40.10:FF:000270">
    <property type="entry name" value="Cell surface protein"/>
    <property type="match status" value="4"/>
</dbReference>
<dbReference type="Gene3D" id="3.20.20.370">
    <property type="entry name" value="Glycoside hydrolase/deacetylase"/>
    <property type="match status" value="3"/>
</dbReference>
<dbReference type="CDD" id="cd10967">
    <property type="entry name" value="CE4_GLA_like_6s"/>
    <property type="match status" value="1"/>
</dbReference>
<organism evidence="5 6">
    <name type="scientific">Petropleomorpha daqingensis</name>
    <dbReference type="NCBI Taxonomy" id="2026353"/>
    <lineage>
        <taxon>Bacteria</taxon>
        <taxon>Bacillati</taxon>
        <taxon>Actinomycetota</taxon>
        <taxon>Actinomycetes</taxon>
        <taxon>Geodermatophilales</taxon>
        <taxon>Geodermatophilaceae</taxon>
        <taxon>Petropleomorpha</taxon>
    </lineage>
</organism>
<protein>
    <submittedName>
        <fullName evidence="5">PKD repeat protein/peptidoglycan/xylan/chitin deacetylase (PgdA/CDA1 family)</fullName>
    </submittedName>
</protein>
<proteinExistence type="predicted"/>
<evidence type="ECO:0000259" key="3">
    <source>
        <dbReference type="PROSITE" id="PS50093"/>
    </source>
</evidence>
<dbReference type="PANTHER" id="PTHR34216:SF11">
    <property type="entry name" value="CHITOOLIGOSACCHARIDE DEACETYLASE"/>
    <property type="match status" value="1"/>
</dbReference>
<evidence type="ECO:0000313" key="6">
    <source>
        <dbReference type="Proteomes" id="UP000541969"/>
    </source>
</evidence>
<dbReference type="SMART" id="SM00089">
    <property type="entry name" value="PKD"/>
    <property type="match status" value="4"/>
</dbReference>
<evidence type="ECO:0000313" key="5">
    <source>
        <dbReference type="EMBL" id="NYJ05835.1"/>
    </source>
</evidence>
<dbReference type="Pfam" id="PF01522">
    <property type="entry name" value="Polysacc_deac_1"/>
    <property type="match status" value="3"/>
</dbReference>
<dbReference type="InterPro" id="IPR022409">
    <property type="entry name" value="PKD/Chitinase_dom"/>
</dbReference>
<feature type="domain" description="NodB homology" evidence="4">
    <location>
        <begin position="293"/>
        <end position="403"/>
    </location>
</feature>
<dbReference type="InterPro" id="IPR051398">
    <property type="entry name" value="Polysacch_Deacetylase"/>
</dbReference>
<feature type="domain" description="PKD" evidence="3">
    <location>
        <begin position="872"/>
        <end position="949"/>
    </location>
</feature>
<comment type="caution">
    <text evidence="5">The sequence shown here is derived from an EMBL/GenBank/DDBJ whole genome shotgun (WGS) entry which is preliminary data.</text>
</comment>
<dbReference type="SUPFAM" id="SSF88713">
    <property type="entry name" value="Glycoside hydrolase/deacetylase"/>
    <property type="match status" value="3"/>
</dbReference>
<dbReference type="Proteomes" id="UP000541969">
    <property type="component" value="Unassembled WGS sequence"/>
</dbReference>
<dbReference type="CDD" id="cd00146">
    <property type="entry name" value="PKD"/>
    <property type="match status" value="4"/>
</dbReference>
<dbReference type="PROSITE" id="PS51677">
    <property type="entry name" value="NODB"/>
    <property type="match status" value="3"/>
</dbReference>
<dbReference type="GO" id="GO:0005975">
    <property type="term" value="P:carbohydrate metabolic process"/>
    <property type="evidence" value="ECO:0007669"/>
    <property type="project" value="InterPro"/>
</dbReference>
<feature type="chain" id="PRO_5032838227" evidence="2">
    <location>
        <begin position="43"/>
        <end position="1411"/>
    </location>
</feature>
<dbReference type="PANTHER" id="PTHR34216">
    <property type="match status" value="1"/>
</dbReference>
<feature type="domain" description="PKD" evidence="3">
    <location>
        <begin position="956"/>
        <end position="1033"/>
    </location>
</feature>
<accession>A0A853CCU0</accession>
<evidence type="ECO:0000256" key="2">
    <source>
        <dbReference type="SAM" id="SignalP"/>
    </source>
</evidence>
<sequence length="1411" mass="144677">MVTDSPSYRARTSSHRVRNAAFWVLTCAAVVFAFLPAVSAPAAGPTVVSLTFNDGHVSQFSYARPVLQAHQMTATFYVASGWVTAGSNSSMSWGQVRTLYRDGDEIGGMGTDHRNLTTIDAATQQTQVCGDRQTLITQGVDPQTFAYPGAGVNATAEATVQGCGYLAARTIGGLAQPTATTGPWAEPIPPTDRYAIRTAFVPTGAITLAQLQADVNQAAAKGGGWLPISFNQVCHAGTSTYSTCMASSKPIDDAVLSQFLDWLQSGAPAGTTVRTVRDVMGAPAPPPLPLDPTVVSLTFNDAYKSQYTYARPLLNAHNLRGTFYEPSGWIDQGGSQILAWWQLDDLYRDGNEIGGMGVNHKDLTTLDAATQQQEVCNDRQRLTQQGYDPQTFAYPAGAFNVTTKSTVSGCGYQAARASGGLSASGPTYAETLPPKDALAIRTVTTSSPITLADLQNAVNAAAGNGGGWVPLTFNQVCRSSDAGYSTCMASSRPIDEQVFSSFLAWLDGGGAPAGTTVKTVRDAMGITAQPPLANRPTTVSLTFDDGLVSQNLVPPVLASHGYHGSFFINTGPVERGEPGTMTWAQIAALQAAGHDVGGHTIDHVNLKTTTDYDTKYHQVCDDRADLIQHGFNPVSFAYPEAAFDATAEEIVRLCGYQTGRTGGSVSPTGPLYAETIPPRDPYATRVLGTTYDGPITLASLQDAVSAASSHGGGWLQTLFHQVCQNGTSGFDTCMAGYRPVDLATLQAFVDWLANGAPSGVSVKSVAEVMGVAPLVTIATPASGATVGGTTQFSGTADPSGGNVSVTVYSGSYPKGIAVATATAATTGGSWSATLSSALASGTYTVSAAQTRGGLTGVSVPTTFTVDSSIGAPTAAFTVDKTSGTAPLAVQFTDTSTGGPTSWAWDFGDTTSATTQNPAHTYTTPGTYQVTLTATNTTGSTTSAATTITVSSAPVAPTAAFTVDKTSGTAPLAVQFTDTSTGGPTSWAWDFGDTTSATTQNPAHTYTTPGTYQVTLTATNTTGSTTSAATTITVSSAPVAPTATFTVDKTSGTAPLAVQFTDTSTGGPTSWAWDFGDTTSATTQNPAHTYTTPGTYQVTLTATNTTGSTTSAATTITVSPAPVAPTATFTVDKTSGTAPLAVQFTDTSTGTPTSWAWDFGDTTSATTQNPAHTYTTPGTYQVTLTATNTTGSTTSAATTITVTKAPIQARSSSTASGSNTTVAVPRPAGVVTGDVLVVEITSEQNPTMTAVPAGWTAVTAAPLTVGTTARVWSYVHVVTNAATDPASYTWTLSARLKWAATMTAFSGVDNANPIDVPATSATTTTAATTLTVPGVSTVTAGAMLVSGLGLSANGITASGPAGWTIAAQTTGTQKTGLAYRLTGAAAASGNLTWSLSKATTAGGWLVALRPAP</sequence>
<evidence type="ECO:0000256" key="1">
    <source>
        <dbReference type="ARBA" id="ARBA00022729"/>
    </source>
</evidence>
<keyword evidence="1 2" id="KW-0732">Signal</keyword>
<dbReference type="InterPro" id="IPR013783">
    <property type="entry name" value="Ig-like_fold"/>
</dbReference>
<dbReference type="Gene3D" id="2.60.40.10">
    <property type="entry name" value="Immunoglobulins"/>
    <property type="match status" value="5"/>
</dbReference>
<feature type="domain" description="NodB homology" evidence="4">
    <location>
        <begin position="537"/>
        <end position="610"/>
    </location>
</feature>
<feature type="domain" description="NodB homology" evidence="4">
    <location>
        <begin position="46"/>
        <end position="184"/>
    </location>
</feature>
<dbReference type="GO" id="GO:0016810">
    <property type="term" value="F:hydrolase activity, acting on carbon-nitrogen (but not peptide) bonds"/>
    <property type="evidence" value="ECO:0007669"/>
    <property type="project" value="InterPro"/>
</dbReference>
<dbReference type="InterPro" id="IPR035986">
    <property type="entry name" value="PKD_dom_sf"/>
</dbReference>
<feature type="domain" description="PKD" evidence="3">
    <location>
        <begin position="1124"/>
        <end position="1202"/>
    </location>
</feature>
<dbReference type="Pfam" id="PF18911">
    <property type="entry name" value="PKD_4"/>
    <property type="match status" value="4"/>
</dbReference>
<name>A0A853CCU0_9ACTN</name>
<dbReference type="InterPro" id="IPR002509">
    <property type="entry name" value="NODB_dom"/>
</dbReference>
<dbReference type="InterPro" id="IPR000601">
    <property type="entry name" value="PKD_dom"/>
</dbReference>
<reference evidence="5 6" key="1">
    <citation type="submission" date="2020-07" db="EMBL/GenBank/DDBJ databases">
        <title>Sequencing the genomes of 1000 actinobacteria strains.</title>
        <authorList>
            <person name="Klenk H.-P."/>
        </authorList>
    </citation>
    <scope>NUCLEOTIDE SEQUENCE [LARGE SCALE GENOMIC DNA]</scope>
    <source>
        <strain evidence="5 6">DSM 104001</strain>
    </source>
</reference>
<dbReference type="InterPro" id="IPR011330">
    <property type="entry name" value="Glyco_hydro/deAcase_b/a-brl"/>
</dbReference>
<feature type="domain" description="PKD" evidence="3">
    <location>
        <begin position="1040"/>
        <end position="1117"/>
    </location>
</feature>
<evidence type="ECO:0000259" key="4">
    <source>
        <dbReference type="PROSITE" id="PS51677"/>
    </source>
</evidence>